<keyword evidence="7" id="KW-0472">Membrane</keyword>
<keyword evidence="4" id="KW-1003">Cell membrane</keyword>
<evidence type="ECO:0000256" key="7">
    <source>
        <dbReference type="ARBA" id="ARBA00023136"/>
    </source>
</evidence>
<feature type="domain" description="ABC transporter" evidence="8">
    <location>
        <begin position="6"/>
        <end position="251"/>
    </location>
</feature>
<evidence type="ECO:0000313" key="10">
    <source>
        <dbReference type="Proteomes" id="UP000548582"/>
    </source>
</evidence>
<dbReference type="Proteomes" id="UP000548582">
    <property type="component" value="Unassembled WGS sequence"/>
</dbReference>
<dbReference type="NCBIfam" id="TIGR01727">
    <property type="entry name" value="oligo_HPY"/>
    <property type="match status" value="1"/>
</dbReference>
<keyword evidence="6 9" id="KW-0067">ATP-binding</keyword>
<dbReference type="InterPro" id="IPR050388">
    <property type="entry name" value="ABC_Ni/Peptide_Import"/>
</dbReference>
<evidence type="ECO:0000256" key="1">
    <source>
        <dbReference type="ARBA" id="ARBA00004417"/>
    </source>
</evidence>
<dbReference type="PANTHER" id="PTHR43297:SF2">
    <property type="entry name" value="DIPEPTIDE TRANSPORT ATP-BINDING PROTEIN DPPD"/>
    <property type="match status" value="1"/>
</dbReference>
<proteinExistence type="inferred from homology"/>
<dbReference type="Gene3D" id="3.40.50.300">
    <property type="entry name" value="P-loop containing nucleotide triphosphate hydrolases"/>
    <property type="match status" value="1"/>
</dbReference>
<evidence type="ECO:0000256" key="2">
    <source>
        <dbReference type="ARBA" id="ARBA00005417"/>
    </source>
</evidence>
<dbReference type="SUPFAM" id="SSF52540">
    <property type="entry name" value="P-loop containing nucleoside triphosphate hydrolases"/>
    <property type="match status" value="1"/>
</dbReference>
<dbReference type="PANTHER" id="PTHR43297">
    <property type="entry name" value="OLIGOPEPTIDE TRANSPORT ATP-BINDING PROTEIN APPD"/>
    <property type="match status" value="1"/>
</dbReference>
<dbReference type="SMART" id="SM00382">
    <property type="entry name" value="AAA"/>
    <property type="match status" value="1"/>
</dbReference>
<dbReference type="Pfam" id="PF00005">
    <property type="entry name" value="ABC_tran"/>
    <property type="match status" value="1"/>
</dbReference>
<dbReference type="GO" id="GO:0015833">
    <property type="term" value="P:peptide transport"/>
    <property type="evidence" value="ECO:0007669"/>
    <property type="project" value="InterPro"/>
</dbReference>
<reference evidence="9 10" key="1">
    <citation type="submission" date="2020-03" db="EMBL/GenBank/DDBJ databases">
        <authorList>
            <person name="Sun Q."/>
        </authorList>
    </citation>
    <scope>NUCLEOTIDE SEQUENCE [LARGE SCALE GENOMIC DNA]</scope>
    <source>
        <strain evidence="9 10">JC162</strain>
    </source>
</reference>
<comment type="subcellular location">
    <subcellularLocation>
        <location evidence="1">Cell inner membrane</location>
        <topology evidence="1">Peripheral membrane protein</topology>
    </subcellularLocation>
</comment>
<protein>
    <submittedName>
        <fullName evidence="9">ABC transporter ATP-binding protein</fullName>
    </submittedName>
</protein>
<dbReference type="InterPro" id="IPR003439">
    <property type="entry name" value="ABC_transporter-like_ATP-bd"/>
</dbReference>
<evidence type="ECO:0000259" key="8">
    <source>
        <dbReference type="PROSITE" id="PS50893"/>
    </source>
</evidence>
<dbReference type="InterPro" id="IPR003593">
    <property type="entry name" value="AAA+_ATPase"/>
</dbReference>
<dbReference type="EMBL" id="JABBKX010000002">
    <property type="protein sequence ID" value="NMJ41398.1"/>
    <property type="molecule type" value="Genomic_DNA"/>
</dbReference>
<comment type="caution">
    <text evidence="9">The sequence shown here is derived from an EMBL/GenBank/DDBJ whole genome shotgun (WGS) entry which is preliminary data.</text>
</comment>
<organism evidence="9 10">
    <name type="scientific">Neoroseomonas marina</name>
    <dbReference type="NCBI Taxonomy" id="1232220"/>
    <lineage>
        <taxon>Bacteria</taxon>
        <taxon>Pseudomonadati</taxon>
        <taxon>Pseudomonadota</taxon>
        <taxon>Alphaproteobacteria</taxon>
        <taxon>Acetobacterales</taxon>
        <taxon>Acetobacteraceae</taxon>
        <taxon>Neoroseomonas</taxon>
    </lineage>
</organism>
<evidence type="ECO:0000256" key="3">
    <source>
        <dbReference type="ARBA" id="ARBA00022448"/>
    </source>
</evidence>
<dbReference type="AlphaFoldDB" id="A0A848EDK9"/>
<dbReference type="Pfam" id="PF08352">
    <property type="entry name" value="oligo_HPY"/>
    <property type="match status" value="1"/>
</dbReference>
<name>A0A848EDK9_9PROT</name>
<dbReference type="RefSeq" id="WP_170053601.1">
    <property type="nucleotide sequence ID" value="NZ_JABBKX010000002.1"/>
</dbReference>
<dbReference type="InterPro" id="IPR013563">
    <property type="entry name" value="Oligopep_ABC_C"/>
</dbReference>
<evidence type="ECO:0000256" key="6">
    <source>
        <dbReference type="ARBA" id="ARBA00022840"/>
    </source>
</evidence>
<evidence type="ECO:0000256" key="5">
    <source>
        <dbReference type="ARBA" id="ARBA00022741"/>
    </source>
</evidence>
<dbReference type="InterPro" id="IPR027417">
    <property type="entry name" value="P-loop_NTPase"/>
</dbReference>
<dbReference type="PROSITE" id="PS50893">
    <property type="entry name" value="ABC_TRANSPORTER_2"/>
    <property type="match status" value="1"/>
</dbReference>
<keyword evidence="10" id="KW-1185">Reference proteome</keyword>
<keyword evidence="5" id="KW-0547">Nucleotide-binding</keyword>
<gene>
    <name evidence="9" type="ORF">GWK16_09120</name>
</gene>
<evidence type="ECO:0000256" key="4">
    <source>
        <dbReference type="ARBA" id="ARBA00022475"/>
    </source>
</evidence>
<sequence length="329" mass="34243">MDDPLVRISGLRVAFDGVPVLRGVDLAVGSGEAVGLVGESGCGKSVTWLAALGLLPGKAQVTGSVVLDGQELLGAPMPLLDRVRGGQIAMIFQDPASSLNPVHRIGRQVGEALRLHRGMDGAAARAETRRLLDQVGIPDAGNRMEAYPHELSGGQNQRVMIAMALAGRPRLLVADEPTTALDVTIQAQILDLLATLRAETGMALVLISHDLGVVAETCDRVAVMYAGLVIEEVSSARLFDAPAHPYTQGLLSALPPLDGLPRQHLAAIPGSVPEPRALPPGCAFGPRCPRRASLCDEQVPLLVDVAPGQRAACRILGADVPPAFGLAAA</sequence>
<dbReference type="GO" id="GO:0005524">
    <property type="term" value="F:ATP binding"/>
    <property type="evidence" value="ECO:0007669"/>
    <property type="project" value="UniProtKB-KW"/>
</dbReference>
<dbReference type="FunFam" id="3.40.50.300:FF:000016">
    <property type="entry name" value="Oligopeptide ABC transporter ATP-binding component"/>
    <property type="match status" value="1"/>
</dbReference>
<dbReference type="CDD" id="cd03257">
    <property type="entry name" value="ABC_NikE_OppD_transporters"/>
    <property type="match status" value="1"/>
</dbReference>
<dbReference type="GO" id="GO:0055085">
    <property type="term" value="P:transmembrane transport"/>
    <property type="evidence" value="ECO:0007669"/>
    <property type="project" value="UniProtKB-ARBA"/>
</dbReference>
<comment type="similarity">
    <text evidence="2">Belongs to the ABC transporter superfamily.</text>
</comment>
<dbReference type="GO" id="GO:0005886">
    <property type="term" value="C:plasma membrane"/>
    <property type="evidence" value="ECO:0007669"/>
    <property type="project" value="UniProtKB-SubCell"/>
</dbReference>
<accession>A0A848EDK9</accession>
<dbReference type="GO" id="GO:0016887">
    <property type="term" value="F:ATP hydrolysis activity"/>
    <property type="evidence" value="ECO:0007669"/>
    <property type="project" value="InterPro"/>
</dbReference>
<evidence type="ECO:0000313" key="9">
    <source>
        <dbReference type="EMBL" id="NMJ41398.1"/>
    </source>
</evidence>
<keyword evidence="3" id="KW-0813">Transport</keyword>